<reference evidence="2 4" key="3">
    <citation type="submission" date="2018-06" db="EMBL/GenBank/DDBJ databases">
        <authorList>
            <consortium name="Pathogen Informatics"/>
            <person name="Doyle S."/>
        </authorList>
    </citation>
    <scope>NUCLEOTIDE SEQUENCE [LARGE SCALE GENOMIC DNA]</scope>
    <source>
        <strain evidence="2 4">NCTC11327</strain>
    </source>
</reference>
<dbReference type="GeneID" id="50536868"/>
<dbReference type="Gene3D" id="6.10.200.10">
    <property type="entry name" value="Regulatory phage protein Cox"/>
    <property type="match status" value="1"/>
</dbReference>
<dbReference type="InterPro" id="IPR038147">
    <property type="entry name" value="Cox_sf"/>
</dbReference>
<dbReference type="Proteomes" id="UP000057088">
    <property type="component" value="Chromosome 1"/>
</dbReference>
<gene>
    <name evidence="1" type="ORF">AL536_02680</name>
    <name evidence="2" type="ORF">NCTC11327_04119</name>
</gene>
<evidence type="ECO:0000313" key="3">
    <source>
        <dbReference type="Proteomes" id="UP000057088"/>
    </source>
</evidence>
<dbReference type="EMBL" id="UHIP01000002">
    <property type="protein sequence ID" value="SUQ27246.1"/>
    <property type="molecule type" value="Genomic_DNA"/>
</dbReference>
<dbReference type="AlphaFoldDB" id="A0AAX2LW69"/>
<evidence type="ECO:0008006" key="5">
    <source>
        <dbReference type="Google" id="ProtNLM"/>
    </source>
</evidence>
<dbReference type="InterPro" id="IPR009061">
    <property type="entry name" value="DNA-bd_dom_put_sf"/>
</dbReference>
<sequence length="152" mass="17759">MTPLIKLDMPYLPIEEYARRQHIDLVESEQLIEAGKLPMKAATRCEKKRFVNMVTLSRMRLCKEFKDQPDLLEKLNMHVSIQPDSPILPTCELARRWGVSENSIRNMIREGKLPVIERDGAKGKHYVNMGALWQHAIEDSEKPENDHFYHSF</sequence>
<reference evidence="1" key="2">
    <citation type="submission" date="2018-01" db="EMBL/GenBank/DDBJ databases">
        <title>FDA dAtabase for Regulatory Grade micrObial Sequences (FDA-ARGOS): Supporting development and validation of Infectious Disease Dx tests.</title>
        <authorList>
            <person name="Hoffmann M."/>
            <person name="Allard M."/>
            <person name="Evans P."/>
            <person name="Brown E."/>
            <person name="Tallon L."/>
            <person name="Sadzewicz L."/>
            <person name="Sengamalay N."/>
            <person name="Ott S."/>
            <person name="Godinez A."/>
            <person name="Nagaraj S."/>
            <person name="Vyas G."/>
            <person name="Aluvathingal J."/>
            <person name="Nadendla S."/>
            <person name="Geyer C."/>
            <person name="Sichtig H."/>
        </authorList>
    </citation>
    <scope>NUCLEOTIDE SEQUENCE</scope>
    <source>
        <strain evidence="1">ATCC 33809</strain>
    </source>
</reference>
<evidence type="ECO:0000313" key="2">
    <source>
        <dbReference type="EMBL" id="SUQ27246.1"/>
    </source>
</evidence>
<organism evidence="2 4">
    <name type="scientific">Vibrio fluvialis</name>
    <dbReference type="NCBI Taxonomy" id="676"/>
    <lineage>
        <taxon>Bacteria</taxon>
        <taxon>Pseudomonadati</taxon>
        <taxon>Pseudomonadota</taxon>
        <taxon>Gammaproteobacteria</taxon>
        <taxon>Vibrionales</taxon>
        <taxon>Vibrionaceae</taxon>
        <taxon>Vibrio</taxon>
    </lineage>
</organism>
<dbReference type="RefSeq" id="WP_004726785.1">
    <property type="nucleotide sequence ID" value="NZ_CABLBX010000004.1"/>
</dbReference>
<keyword evidence="3" id="KW-1185">Reference proteome</keyword>
<dbReference type="KEGG" id="vfl:AL536_02680"/>
<dbReference type="EMBL" id="CP014034">
    <property type="protein sequence ID" value="AMF92403.1"/>
    <property type="molecule type" value="Genomic_DNA"/>
</dbReference>
<dbReference type="Proteomes" id="UP000254626">
    <property type="component" value="Unassembled WGS sequence"/>
</dbReference>
<dbReference type="SUPFAM" id="SSF46955">
    <property type="entry name" value="Putative DNA-binding domain"/>
    <property type="match status" value="1"/>
</dbReference>
<proteinExistence type="predicted"/>
<reference evidence="3" key="1">
    <citation type="submission" date="2015-12" db="EMBL/GenBank/DDBJ databases">
        <title>FDA dAtabase for Regulatory Grade micrObial Sequences (FDA-ARGOS): Supporting development and validation of Infectious Disease Dx tests.</title>
        <authorList>
            <person name="Hoffmann M."/>
            <person name="Allard M."/>
            <person name="Evans P."/>
            <person name="Brown E."/>
            <person name="Tallon L.J."/>
            <person name="Sadzewicz L."/>
            <person name="Sengamalay N."/>
            <person name="Ott S."/>
            <person name="Godinez A."/>
            <person name="Nagaraj S."/>
            <person name="Vyas G."/>
            <person name="Aluvathingal J."/>
            <person name="Nadendla S."/>
            <person name="Geyer C."/>
            <person name="Sichtig H."/>
        </authorList>
    </citation>
    <scope>NUCLEOTIDE SEQUENCE [LARGE SCALE GENOMIC DNA]</scope>
    <source>
        <strain evidence="3">ATCC 33809</strain>
    </source>
</reference>
<evidence type="ECO:0000313" key="1">
    <source>
        <dbReference type="EMBL" id="AMF92403.1"/>
    </source>
</evidence>
<protein>
    <recommendedName>
        <fullName evidence="5">DNA-binding protein</fullName>
    </recommendedName>
</protein>
<accession>A0AAX2LW69</accession>
<evidence type="ECO:0000313" key="4">
    <source>
        <dbReference type="Proteomes" id="UP000254626"/>
    </source>
</evidence>
<name>A0AAX2LW69_VIBFL</name>